<protein>
    <submittedName>
        <fullName evidence="2">Uncharacterized protein</fullName>
    </submittedName>
</protein>
<sequence>MRIGVPYRRRRAAGAAVLVSAVLMAGGACAHQSEDTSRRAEVSGDVVVYRSKTELGIVHGTTVDVHAPADFSLVVDEPVLTSDGRYAFSRAGKSDLTVVDVHDGRTRTLPLPKPWARLVTGENSEVLWSQDEQIMALDLSQADPQPRIVRDMNTSDGQGNPTDNASLGGMRLVAARNNVFLLTGGEQHGQLFVSRQDQPIRSLGAIDSGLPINTAWISPDRTNAAYSAPVRNCGHATVTIVNLQTGNKTTTAPQPDLDVQTRSNIFRLGWQPDGTLDVAYGTSRCTSTGSGLQSLEAPSIWSYTAGQWTQSQPGPVLQIVKLPAGRTADLVPAGQSNSGALYIVDQGQRTHIADNVQTIATPAGAETD</sequence>
<dbReference type="SUPFAM" id="SSF69322">
    <property type="entry name" value="Tricorn protease domain 2"/>
    <property type="match status" value="1"/>
</dbReference>
<dbReference type="EMBL" id="CSUW01000016">
    <property type="protein sequence ID" value="CPT67495.1"/>
    <property type="molecule type" value="Genomic_DNA"/>
</dbReference>
<dbReference type="Proteomes" id="UP000038487">
    <property type="component" value="Unassembled WGS sequence"/>
</dbReference>
<proteinExistence type="predicted"/>
<keyword evidence="1" id="KW-0732">Signal</keyword>
<name>A0AB33TCP2_9MYCO</name>
<dbReference type="AlphaFoldDB" id="A0AB33TCP2"/>
<reference evidence="2 3" key="1">
    <citation type="submission" date="2015-03" db="EMBL/GenBank/DDBJ databases">
        <authorList>
            <consortium name="Pathogen Informatics"/>
            <person name="Murphy D."/>
        </authorList>
    </citation>
    <scope>NUCLEOTIDE SEQUENCE [LARGE SCALE GENOMIC DNA]</scope>
    <source>
        <strain evidence="2 3">PAP036</strain>
    </source>
</reference>
<feature type="chain" id="PRO_5044328957" evidence="1">
    <location>
        <begin position="31"/>
        <end position="368"/>
    </location>
</feature>
<organism evidence="2 3">
    <name type="scientific">Mycobacteroides abscessus</name>
    <dbReference type="NCBI Taxonomy" id="36809"/>
    <lineage>
        <taxon>Bacteria</taxon>
        <taxon>Bacillati</taxon>
        <taxon>Actinomycetota</taxon>
        <taxon>Actinomycetes</taxon>
        <taxon>Mycobacteriales</taxon>
        <taxon>Mycobacteriaceae</taxon>
        <taxon>Mycobacteroides</taxon>
    </lineage>
</organism>
<gene>
    <name evidence="2" type="ORF">ERS075527_05154</name>
</gene>
<evidence type="ECO:0000256" key="1">
    <source>
        <dbReference type="SAM" id="SignalP"/>
    </source>
</evidence>
<accession>A0AB33TCP2</accession>
<feature type="signal peptide" evidence="1">
    <location>
        <begin position="1"/>
        <end position="30"/>
    </location>
</feature>
<dbReference type="PROSITE" id="PS51257">
    <property type="entry name" value="PROKAR_LIPOPROTEIN"/>
    <property type="match status" value="1"/>
</dbReference>
<evidence type="ECO:0000313" key="3">
    <source>
        <dbReference type="Proteomes" id="UP000038487"/>
    </source>
</evidence>
<evidence type="ECO:0000313" key="2">
    <source>
        <dbReference type="EMBL" id="CPT67495.1"/>
    </source>
</evidence>
<comment type="caution">
    <text evidence="2">The sequence shown here is derived from an EMBL/GenBank/DDBJ whole genome shotgun (WGS) entry which is preliminary data.</text>
</comment>